<evidence type="ECO:0000313" key="2">
    <source>
        <dbReference type="EMBL" id="PSB03440.1"/>
    </source>
</evidence>
<keyword evidence="3" id="KW-1185">Reference proteome</keyword>
<feature type="transmembrane region" description="Helical" evidence="1">
    <location>
        <begin position="18"/>
        <end position="37"/>
    </location>
</feature>
<protein>
    <recommendedName>
        <fullName evidence="4">DUF2834 domain-containing protein</fullName>
    </recommendedName>
</protein>
<evidence type="ECO:0000313" key="3">
    <source>
        <dbReference type="Proteomes" id="UP000238762"/>
    </source>
</evidence>
<dbReference type="Proteomes" id="UP000238762">
    <property type="component" value="Unassembled WGS sequence"/>
</dbReference>
<dbReference type="AlphaFoldDB" id="A0A2T1C593"/>
<reference evidence="2 3" key="1">
    <citation type="submission" date="2018-02" db="EMBL/GenBank/DDBJ databases">
        <authorList>
            <person name="Cohen D.B."/>
            <person name="Kent A.D."/>
        </authorList>
    </citation>
    <scope>NUCLEOTIDE SEQUENCE [LARGE SCALE GENOMIC DNA]</scope>
    <source>
        <strain evidence="2 3">CCAP 1448/3</strain>
    </source>
</reference>
<evidence type="ECO:0008006" key="4">
    <source>
        <dbReference type="Google" id="ProtNLM"/>
    </source>
</evidence>
<organism evidence="2 3">
    <name type="scientific">Merismopedia glauca CCAP 1448/3</name>
    <dbReference type="NCBI Taxonomy" id="1296344"/>
    <lineage>
        <taxon>Bacteria</taxon>
        <taxon>Bacillati</taxon>
        <taxon>Cyanobacteriota</taxon>
        <taxon>Cyanophyceae</taxon>
        <taxon>Synechococcales</taxon>
        <taxon>Merismopediaceae</taxon>
        <taxon>Merismopedia</taxon>
    </lineage>
</organism>
<evidence type="ECO:0000256" key="1">
    <source>
        <dbReference type="SAM" id="Phobius"/>
    </source>
</evidence>
<name>A0A2T1C593_9CYAN</name>
<dbReference type="Pfam" id="PF11196">
    <property type="entry name" value="DUF2834"/>
    <property type="match status" value="1"/>
</dbReference>
<keyword evidence="1" id="KW-1133">Transmembrane helix</keyword>
<sequence length="118" mass="13414">MLKSTNVSATNSFNLMKLLYLLLAIAGSIAPWFWLLQDPTALVSPTLFFQKAFANNIAIALTNDLLISAVAFFCLAWMELKRLRVSRWWMLVYIGLTFGVGLSCALPFFLYRRELSNK</sequence>
<feature type="transmembrane region" description="Helical" evidence="1">
    <location>
        <begin position="57"/>
        <end position="78"/>
    </location>
</feature>
<comment type="caution">
    <text evidence="2">The sequence shown here is derived from an EMBL/GenBank/DDBJ whole genome shotgun (WGS) entry which is preliminary data.</text>
</comment>
<proteinExistence type="predicted"/>
<dbReference type="InterPro" id="IPR021362">
    <property type="entry name" value="DUF2834"/>
</dbReference>
<dbReference type="EMBL" id="PVWJ01000032">
    <property type="protein sequence ID" value="PSB03440.1"/>
    <property type="molecule type" value="Genomic_DNA"/>
</dbReference>
<keyword evidence="1" id="KW-0812">Transmembrane</keyword>
<keyword evidence="1" id="KW-0472">Membrane</keyword>
<reference evidence="2 3" key="2">
    <citation type="submission" date="2018-03" db="EMBL/GenBank/DDBJ databases">
        <title>The ancient ancestry and fast evolution of plastids.</title>
        <authorList>
            <person name="Moore K.R."/>
            <person name="Magnabosco C."/>
            <person name="Momper L."/>
            <person name="Gold D.A."/>
            <person name="Bosak T."/>
            <person name="Fournier G.P."/>
        </authorList>
    </citation>
    <scope>NUCLEOTIDE SEQUENCE [LARGE SCALE GENOMIC DNA]</scope>
    <source>
        <strain evidence="2 3">CCAP 1448/3</strain>
    </source>
</reference>
<gene>
    <name evidence="2" type="ORF">C7B64_08495</name>
</gene>
<accession>A0A2T1C593</accession>
<dbReference type="OrthoDB" id="2619901at2"/>
<feature type="transmembrane region" description="Helical" evidence="1">
    <location>
        <begin position="90"/>
        <end position="111"/>
    </location>
</feature>